<dbReference type="GO" id="GO:0004714">
    <property type="term" value="F:transmembrane receptor protein tyrosine kinase activity"/>
    <property type="evidence" value="ECO:0007669"/>
    <property type="project" value="InterPro"/>
</dbReference>
<dbReference type="InterPro" id="IPR011009">
    <property type="entry name" value="Kinase-like_dom_sf"/>
</dbReference>
<dbReference type="Gene3D" id="3.30.200.20">
    <property type="entry name" value="Phosphorylase Kinase, domain 1"/>
    <property type="match status" value="1"/>
</dbReference>
<dbReference type="SUPFAM" id="SSF56112">
    <property type="entry name" value="Protein kinase-like (PK-like)"/>
    <property type="match status" value="1"/>
</dbReference>
<evidence type="ECO:0000256" key="1">
    <source>
        <dbReference type="ARBA" id="ARBA00004479"/>
    </source>
</evidence>
<dbReference type="InterPro" id="IPR024788">
    <property type="entry name" value="Malectin-like_Carb-bd_dom"/>
</dbReference>
<dbReference type="Pfam" id="PF12819">
    <property type="entry name" value="Malectin_like"/>
    <property type="match status" value="1"/>
</dbReference>
<keyword evidence="10" id="KW-0325">Glycoprotein</keyword>
<comment type="caution">
    <text evidence="13">The sequence shown here is derived from an EMBL/GenBank/DDBJ whole genome shotgun (WGS) entry which is preliminary data.</text>
</comment>
<keyword evidence="2" id="KW-0418">Kinase</keyword>
<dbReference type="EMBL" id="VEPZ02001180">
    <property type="protein sequence ID" value="KAE8688859.1"/>
    <property type="molecule type" value="Genomic_DNA"/>
</dbReference>
<evidence type="ECO:0000256" key="5">
    <source>
        <dbReference type="ARBA" id="ARBA00022729"/>
    </source>
</evidence>
<feature type="signal peptide" evidence="11">
    <location>
        <begin position="1"/>
        <end position="24"/>
    </location>
</feature>
<dbReference type="GO" id="GO:0016020">
    <property type="term" value="C:membrane"/>
    <property type="evidence" value="ECO:0007669"/>
    <property type="project" value="UniProtKB-SubCell"/>
</dbReference>
<evidence type="ECO:0000256" key="6">
    <source>
        <dbReference type="ARBA" id="ARBA00022741"/>
    </source>
</evidence>
<keyword evidence="14" id="KW-1185">Reference proteome</keyword>
<dbReference type="Gene3D" id="2.60.120.430">
    <property type="entry name" value="Galactose-binding lectin"/>
    <property type="match status" value="2"/>
</dbReference>
<keyword evidence="2" id="KW-0723">Serine/threonine-protein kinase</keyword>
<dbReference type="PANTHER" id="PTHR34590:SF10">
    <property type="entry name" value="RECEPTOR-LIKE PROTEIN KINASE HERK 1"/>
    <property type="match status" value="1"/>
</dbReference>
<evidence type="ECO:0000256" key="10">
    <source>
        <dbReference type="ARBA" id="ARBA00023180"/>
    </source>
</evidence>
<name>A0A6A2ZBR8_HIBSY</name>
<evidence type="ECO:0000256" key="11">
    <source>
        <dbReference type="SAM" id="SignalP"/>
    </source>
</evidence>
<dbReference type="InterPro" id="IPR008271">
    <property type="entry name" value="Ser/Thr_kinase_AS"/>
</dbReference>
<evidence type="ECO:0000256" key="9">
    <source>
        <dbReference type="ARBA" id="ARBA00023136"/>
    </source>
</evidence>
<sequence>MGCKVFEVLFWVYSISCLALFARGFTPADNYLIDCESPTNTNVGDRVFMPDKLASKLLSSPETVLGNTSKSVTSDDDSSLYQTARIFTGVSKYTFSISRRGRHWIRLYFYPFVHASYNTSMANFDVSTDNHVLLSSFSVQSLMVKEFSVNVTSPIALPSHSALHRIHLLLANVAGTRDGSSGEYGGSTVSFKNDTLWRTWVPDQRFLVGKNLALSVSNIRAVKYVDGSVYGTCTRMNSVNDSTSNFNVTWEFDVDPGFQYLVRFHFCDIVSKALNQMYFNVFIDSSMVVGDPDLSTYLVNVLAAAYYMDYVTESATSNKLQLSIAVLKIGSDRPVQPRTVVWIDPSNLHSAYPDALLNGLEIMKMNNSNGSLSGLGTINSSSSSSKKNVGAIKTKTNGAPEVIKTWVPFSINGGTSHTMGSKYSKGTTVRINSNMSYHVPFLAVQEATNNFDECWVIGIGGFGKVYKGELNDARGLHYLYTGYAKAVIHRDVKSANILLDENLMAKVTDFGLLKTCPELDHTHASTAVKGSFGYLDLLRKTAIG</sequence>
<dbReference type="PROSITE" id="PS50011">
    <property type="entry name" value="PROTEIN_KINASE_DOM"/>
    <property type="match status" value="1"/>
</dbReference>
<evidence type="ECO:0000256" key="3">
    <source>
        <dbReference type="ARBA" id="ARBA00022679"/>
    </source>
</evidence>
<evidence type="ECO:0000256" key="2">
    <source>
        <dbReference type="ARBA" id="ARBA00022527"/>
    </source>
</evidence>
<dbReference type="InterPro" id="IPR045272">
    <property type="entry name" value="ANXUR1/2-like"/>
</dbReference>
<keyword evidence="5 11" id="KW-0732">Signal</keyword>
<organism evidence="13 14">
    <name type="scientific">Hibiscus syriacus</name>
    <name type="common">Rose of Sharon</name>
    <dbReference type="NCBI Taxonomy" id="106335"/>
    <lineage>
        <taxon>Eukaryota</taxon>
        <taxon>Viridiplantae</taxon>
        <taxon>Streptophyta</taxon>
        <taxon>Embryophyta</taxon>
        <taxon>Tracheophyta</taxon>
        <taxon>Spermatophyta</taxon>
        <taxon>Magnoliopsida</taxon>
        <taxon>eudicotyledons</taxon>
        <taxon>Gunneridae</taxon>
        <taxon>Pentapetalae</taxon>
        <taxon>rosids</taxon>
        <taxon>malvids</taxon>
        <taxon>Malvales</taxon>
        <taxon>Malvaceae</taxon>
        <taxon>Malvoideae</taxon>
        <taxon>Hibiscus</taxon>
    </lineage>
</organism>
<gene>
    <name evidence="13" type="ORF">F3Y22_tig00110954pilonHSYRG00148</name>
</gene>
<reference evidence="13" key="1">
    <citation type="submission" date="2019-09" db="EMBL/GenBank/DDBJ databases">
        <title>Draft genome information of white flower Hibiscus syriacus.</title>
        <authorList>
            <person name="Kim Y.-M."/>
        </authorList>
    </citation>
    <scope>NUCLEOTIDE SEQUENCE [LARGE SCALE GENOMIC DNA]</scope>
    <source>
        <strain evidence="13">YM2019G1</strain>
    </source>
</reference>
<evidence type="ECO:0000256" key="7">
    <source>
        <dbReference type="ARBA" id="ARBA00022840"/>
    </source>
</evidence>
<dbReference type="Proteomes" id="UP000436088">
    <property type="component" value="Unassembled WGS sequence"/>
</dbReference>
<feature type="domain" description="Protein kinase" evidence="12">
    <location>
        <begin position="296"/>
        <end position="544"/>
    </location>
</feature>
<keyword evidence="6" id="KW-0547">Nucleotide-binding</keyword>
<keyword evidence="4" id="KW-0812">Transmembrane</keyword>
<proteinExistence type="predicted"/>
<dbReference type="PANTHER" id="PTHR34590">
    <property type="entry name" value="OS03G0124300 PROTEIN-RELATED"/>
    <property type="match status" value="1"/>
</dbReference>
<evidence type="ECO:0000313" key="14">
    <source>
        <dbReference type="Proteomes" id="UP000436088"/>
    </source>
</evidence>
<dbReference type="AlphaFoldDB" id="A0A6A2ZBR8"/>
<dbReference type="PROSITE" id="PS00108">
    <property type="entry name" value="PROTEIN_KINASE_ST"/>
    <property type="match status" value="1"/>
</dbReference>
<keyword evidence="3" id="KW-0808">Transferase</keyword>
<dbReference type="InterPro" id="IPR000719">
    <property type="entry name" value="Prot_kinase_dom"/>
</dbReference>
<evidence type="ECO:0000259" key="12">
    <source>
        <dbReference type="PROSITE" id="PS50011"/>
    </source>
</evidence>
<dbReference type="Gene3D" id="1.10.510.10">
    <property type="entry name" value="Transferase(Phosphotransferase) domain 1"/>
    <property type="match status" value="1"/>
</dbReference>
<keyword evidence="7" id="KW-0067">ATP-binding</keyword>
<dbReference type="Pfam" id="PF00069">
    <property type="entry name" value="Pkinase"/>
    <property type="match status" value="1"/>
</dbReference>
<dbReference type="GO" id="GO:0005524">
    <property type="term" value="F:ATP binding"/>
    <property type="evidence" value="ECO:0007669"/>
    <property type="project" value="UniProtKB-KW"/>
</dbReference>
<dbReference type="FunFam" id="2.60.120.430:FF:000001">
    <property type="entry name" value="Receptor-like protein kinase FERONIA"/>
    <property type="match status" value="1"/>
</dbReference>
<comment type="subcellular location">
    <subcellularLocation>
        <location evidence="1">Membrane</location>
        <topology evidence="1">Single-pass type I membrane protein</topology>
    </subcellularLocation>
</comment>
<evidence type="ECO:0000256" key="8">
    <source>
        <dbReference type="ARBA" id="ARBA00022989"/>
    </source>
</evidence>
<evidence type="ECO:0000256" key="4">
    <source>
        <dbReference type="ARBA" id="ARBA00022692"/>
    </source>
</evidence>
<keyword evidence="8" id="KW-1133">Transmembrane helix</keyword>
<accession>A0A6A2ZBR8</accession>
<protein>
    <submittedName>
        <fullName evidence="13">Histone H4-like</fullName>
    </submittedName>
</protein>
<dbReference type="GO" id="GO:0004674">
    <property type="term" value="F:protein serine/threonine kinase activity"/>
    <property type="evidence" value="ECO:0007669"/>
    <property type="project" value="UniProtKB-KW"/>
</dbReference>
<keyword evidence="9" id="KW-0472">Membrane</keyword>
<feature type="chain" id="PRO_5025342674" evidence="11">
    <location>
        <begin position="25"/>
        <end position="544"/>
    </location>
</feature>
<evidence type="ECO:0000313" key="13">
    <source>
        <dbReference type="EMBL" id="KAE8688859.1"/>
    </source>
</evidence>